<dbReference type="GO" id="GO:0016787">
    <property type="term" value="F:hydrolase activity"/>
    <property type="evidence" value="ECO:0007669"/>
    <property type="project" value="UniProtKB-UniRule"/>
</dbReference>
<dbReference type="KEGG" id="tgr:Tgr7_0147"/>
<evidence type="ECO:0000313" key="6">
    <source>
        <dbReference type="Proteomes" id="UP000002383"/>
    </source>
</evidence>
<evidence type="ECO:0000259" key="4">
    <source>
        <dbReference type="PROSITE" id="PS51635"/>
    </source>
</evidence>
<comment type="caution">
    <text evidence="2">Lacks conserved residue(s) required for the propagation of feature annotation.</text>
</comment>
<dbReference type="HOGENOM" id="CLU_727489_0_0_6"/>
<dbReference type="PROSITE" id="PS51635">
    <property type="entry name" value="PNPLA"/>
    <property type="match status" value="1"/>
</dbReference>
<dbReference type="AlphaFoldDB" id="B8GTI8"/>
<keyword evidence="3" id="KW-0732">Signal</keyword>
<evidence type="ECO:0000313" key="5">
    <source>
        <dbReference type="EMBL" id="ACL71248.1"/>
    </source>
</evidence>
<gene>
    <name evidence="5" type="ordered locus">Tgr7_0147</name>
</gene>
<sequence precursor="true">MGKRLISVCLLLLVVSLSGCVTPRQVDQPTCSSFEPRLVGPSPVAAREEINVLALSAGGPWGAYGIGFLNGWSEAQEPPERRRPQFDIAVGVSTGAMFVTHAFLGPEYDDLIREQIKSMTTRDVFHRRSLPAILLGDSLADTRPLRGMLEAVITRELLDQVAEAWEREGRRVAVIAVDMDCGNPELLDLTAVALERDRPDRISRYIDYLMASSASPVAFPPVFLEGRMLVDGALRQHIPSPGQIEELMSVYSEAPQQVNLYLIVNSPLMTIPECIRDHVLLIALRTGDVWTGERSVDSVALTIVQAERRGWRTRYVVASGTPCQPNPPPDDYFNPAFMQCQYEYGYRTAVSVESPWLEGLDALPSPRETDADFPHPCARR</sequence>
<dbReference type="OrthoDB" id="9798773at2"/>
<evidence type="ECO:0000256" key="3">
    <source>
        <dbReference type="SAM" id="SignalP"/>
    </source>
</evidence>
<keyword evidence="2" id="KW-0442">Lipid degradation</keyword>
<dbReference type="EMBL" id="CP001339">
    <property type="protein sequence ID" value="ACL71248.1"/>
    <property type="molecule type" value="Genomic_DNA"/>
</dbReference>
<dbReference type="eggNOG" id="COG1752">
    <property type="taxonomic scope" value="Bacteria"/>
</dbReference>
<protein>
    <submittedName>
        <fullName evidence="5">Patatin</fullName>
    </submittedName>
</protein>
<evidence type="ECO:0000256" key="2">
    <source>
        <dbReference type="PROSITE-ProRule" id="PRU01161"/>
    </source>
</evidence>
<organism evidence="5 6">
    <name type="scientific">Thioalkalivibrio sulfidiphilus (strain HL-EbGR7)</name>
    <dbReference type="NCBI Taxonomy" id="396588"/>
    <lineage>
        <taxon>Bacteria</taxon>
        <taxon>Pseudomonadati</taxon>
        <taxon>Pseudomonadota</taxon>
        <taxon>Gammaproteobacteria</taxon>
        <taxon>Chromatiales</taxon>
        <taxon>Ectothiorhodospiraceae</taxon>
        <taxon>Thioalkalivibrio</taxon>
    </lineage>
</organism>
<dbReference type="Pfam" id="PF01734">
    <property type="entry name" value="Patatin"/>
    <property type="match status" value="1"/>
</dbReference>
<feature type="active site" description="Nucleophile" evidence="2">
    <location>
        <position position="93"/>
    </location>
</feature>
<feature type="signal peptide" evidence="3">
    <location>
        <begin position="1"/>
        <end position="20"/>
    </location>
</feature>
<feature type="chain" id="PRO_5002873293" evidence="3">
    <location>
        <begin position="21"/>
        <end position="380"/>
    </location>
</feature>
<dbReference type="Proteomes" id="UP000002383">
    <property type="component" value="Chromosome"/>
</dbReference>
<reference evidence="5 6" key="1">
    <citation type="journal article" date="2011" name="Stand. Genomic Sci.">
        <title>Complete genome sequence of 'Thioalkalivibrio sulfidophilus' HL-EbGr7.</title>
        <authorList>
            <person name="Muyzer G."/>
            <person name="Sorokin D.Y."/>
            <person name="Mavromatis K."/>
            <person name="Lapidus A."/>
            <person name="Clum A."/>
            <person name="Ivanova N."/>
            <person name="Pati A."/>
            <person name="d'Haeseleer P."/>
            <person name="Woyke T."/>
            <person name="Kyrpides N.C."/>
        </authorList>
    </citation>
    <scope>NUCLEOTIDE SEQUENCE [LARGE SCALE GENOMIC DNA]</scope>
    <source>
        <strain evidence="5 6">HL-EbGR7</strain>
    </source>
</reference>
<keyword evidence="2" id="KW-0378">Hydrolase</keyword>
<dbReference type="PROSITE" id="PS51257">
    <property type="entry name" value="PROKAR_LIPOPROTEIN"/>
    <property type="match status" value="1"/>
</dbReference>
<dbReference type="InterPro" id="IPR002641">
    <property type="entry name" value="PNPLA_dom"/>
</dbReference>
<name>B8GTI8_THISH</name>
<feature type="short sequence motif" description="DGA/G" evidence="2">
    <location>
        <begin position="231"/>
        <end position="233"/>
    </location>
</feature>
<keyword evidence="6" id="KW-1185">Reference proteome</keyword>
<dbReference type="InterPro" id="IPR016035">
    <property type="entry name" value="Acyl_Trfase/lysoPLipase"/>
</dbReference>
<feature type="active site" description="Proton acceptor" evidence="2">
    <location>
        <position position="231"/>
    </location>
</feature>
<dbReference type="Gene3D" id="3.40.1090.10">
    <property type="entry name" value="Cytosolic phospholipase A2 catalytic domain"/>
    <property type="match status" value="1"/>
</dbReference>
<proteinExistence type="predicted"/>
<keyword evidence="1 2" id="KW-0443">Lipid metabolism</keyword>
<dbReference type="GO" id="GO:0016042">
    <property type="term" value="P:lipid catabolic process"/>
    <property type="evidence" value="ECO:0007669"/>
    <property type="project" value="UniProtKB-UniRule"/>
</dbReference>
<feature type="domain" description="PNPLA" evidence="4">
    <location>
        <begin position="53"/>
        <end position="244"/>
    </location>
</feature>
<evidence type="ECO:0000256" key="1">
    <source>
        <dbReference type="ARBA" id="ARBA00023098"/>
    </source>
</evidence>
<accession>B8GTI8</accession>
<feature type="short sequence motif" description="GXSXG" evidence="2">
    <location>
        <begin position="91"/>
        <end position="95"/>
    </location>
</feature>
<dbReference type="RefSeq" id="WP_012636737.1">
    <property type="nucleotide sequence ID" value="NC_011901.1"/>
</dbReference>
<dbReference type="SUPFAM" id="SSF52151">
    <property type="entry name" value="FabD/lysophospholipase-like"/>
    <property type="match status" value="1"/>
</dbReference>